<sequence length="299" mass="34275">MSVELIQKELSRRAEFWKKSLGWPQDNASYVFLGRAVHAMGKSMFGPEWTGDEPCRDVMRSLPVFPERSGWRAVLVHDLLVKHHPELNRQPRKPYQTSFEFTGNEWMTAVMLVKKHNDEQRPGFQRFSEVQDRIIQLAEAGFLITAIREKAGGDPTPIPRSWWNSERIRDRFDYCHLRPDDRYGIGIGSDPYQWIFVTRESLMSCAPGGLTEGEQGPTPIAATPAAAPLSEEPVKTPRRLAEAKIEPAFRHWREQQPEGYIPTEDEDIAHMKQLGVGRDKVRALRKNFPTRGRGEKKSG</sequence>
<evidence type="ECO:0000313" key="2">
    <source>
        <dbReference type="Proteomes" id="UP000193884"/>
    </source>
</evidence>
<protein>
    <submittedName>
        <fullName evidence="1">Uncharacterized protein</fullName>
    </submittedName>
</protein>
<dbReference type="EMBL" id="NAFK01000176">
    <property type="protein sequence ID" value="OSJ21841.1"/>
    <property type="molecule type" value="Genomic_DNA"/>
</dbReference>
<accession>A0ABX3WTH8</accession>
<name>A0ABX3WTH8_9BRAD</name>
<evidence type="ECO:0000313" key="1">
    <source>
        <dbReference type="EMBL" id="OSJ21841.1"/>
    </source>
</evidence>
<dbReference type="RefSeq" id="WP_085385539.1">
    <property type="nucleotide sequence ID" value="NZ_NAFJ01000154.1"/>
</dbReference>
<reference evidence="1 2" key="1">
    <citation type="submission" date="2017-03" db="EMBL/GenBank/DDBJ databases">
        <title>Whole genome sequences of fourteen strains of Bradyrhizobium canariense and one strain of Bradyrhizobium japonicum isolated from Lupinus (Papilionoideae: Genisteae) species in Algeria.</title>
        <authorList>
            <person name="Crovadore J."/>
            <person name="Chekireb D."/>
            <person name="Brachmann A."/>
            <person name="Chablais R."/>
            <person name="Cochard B."/>
            <person name="Lefort F."/>
        </authorList>
    </citation>
    <scope>NUCLEOTIDE SEQUENCE [LARGE SCALE GENOMIC DNA]</scope>
    <source>
        <strain evidence="1 2">UBMAN05</strain>
    </source>
</reference>
<gene>
    <name evidence="1" type="ORF">BST63_33375</name>
</gene>
<organism evidence="1 2">
    <name type="scientific">Bradyrhizobium canariense</name>
    <dbReference type="NCBI Taxonomy" id="255045"/>
    <lineage>
        <taxon>Bacteria</taxon>
        <taxon>Pseudomonadati</taxon>
        <taxon>Pseudomonadota</taxon>
        <taxon>Alphaproteobacteria</taxon>
        <taxon>Hyphomicrobiales</taxon>
        <taxon>Nitrobacteraceae</taxon>
        <taxon>Bradyrhizobium</taxon>
    </lineage>
</organism>
<keyword evidence="2" id="KW-1185">Reference proteome</keyword>
<dbReference type="Proteomes" id="UP000193884">
    <property type="component" value="Unassembled WGS sequence"/>
</dbReference>
<proteinExistence type="predicted"/>
<comment type="caution">
    <text evidence="1">The sequence shown here is derived from an EMBL/GenBank/DDBJ whole genome shotgun (WGS) entry which is preliminary data.</text>
</comment>